<dbReference type="Proteomes" id="UP000054481">
    <property type="component" value="Unassembled WGS sequence"/>
</dbReference>
<feature type="active site" evidence="5">
    <location>
        <position position="127"/>
    </location>
</feature>
<evidence type="ECO:0000256" key="5">
    <source>
        <dbReference type="PIRSR" id="PIRSR601461-1"/>
    </source>
</evidence>
<feature type="active site" evidence="5">
    <location>
        <position position="312"/>
    </location>
</feature>
<keyword evidence="3 6" id="KW-0064">Aspartyl protease</keyword>
<feature type="signal peptide" evidence="7">
    <location>
        <begin position="1"/>
        <end position="19"/>
    </location>
</feature>
<dbReference type="CDD" id="cd06097">
    <property type="entry name" value="Aspergillopepsin_like"/>
    <property type="match status" value="1"/>
</dbReference>
<evidence type="ECO:0000256" key="2">
    <source>
        <dbReference type="ARBA" id="ARBA00022670"/>
    </source>
</evidence>
<evidence type="ECO:0000313" key="10">
    <source>
        <dbReference type="Proteomes" id="UP000054481"/>
    </source>
</evidence>
<accession>A0A0F7ZPZ9</accession>
<keyword evidence="7" id="KW-0732">Signal</keyword>
<protein>
    <recommendedName>
        <fullName evidence="8">Peptidase A1 domain-containing protein</fullName>
    </recommendedName>
</protein>
<dbReference type="InterPro" id="IPR034163">
    <property type="entry name" value="Aspergillopepsin-like_cat_dom"/>
</dbReference>
<dbReference type="PANTHER" id="PTHR47966:SF2">
    <property type="entry name" value="ASPERGILLOPEPSIN-1-RELATED"/>
    <property type="match status" value="1"/>
</dbReference>
<comment type="similarity">
    <text evidence="1 6">Belongs to the peptidase A1 family.</text>
</comment>
<gene>
    <name evidence="9" type="ORF">HIM_04109</name>
</gene>
<dbReference type="InterPro" id="IPR001969">
    <property type="entry name" value="Aspartic_peptidase_AS"/>
</dbReference>
<dbReference type="InterPro" id="IPR021109">
    <property type="entry name" value="Peptidase_aspartic_dom_sf"/>
</dbReference>
<evidence type="ECO:0000259" key="8">
    <source>
        <dbReference type="PROSITE" id="PS51767"/>
    </source>
</evidence>
<dbReference type="Pfam" id="PF00026">
    <property type="entry name" value="Asp"/>
    <property type="match status" value="1"/>
</dbReference>
<dbReference type="SUPFAM" id="SSF50630">
    <property type="entry name" value="Acid proteases"/>
    <property type="match status" value="1"/>
</dbReference>
<feature type="domain" description="Peptidase A1" evidence="8">
    <location>
        <begin position="109"/>
        <end position="418"/>
    </location>
</feature>
<evidence type="ECO:0000256" key="4">
    <source>
        <dbReference type="ARBA" id="ARBA00022801"/>
    </source>
</evidence>
<feature type="chain" id="PRO_5002526466" description="Peptidase A1 domain-containing protein" evidence="7">
    <location>
        <begin position="20"/>
        <end position="422"/>
    </location>
</feature>
<dbReference type="PROSITE" id="PS00141">
    <property type="entry name" value="ASP_PROTEASE"/>
    <property type="match status" value="1"/>
</dbReference>
<dbReference type="GO" id="GO:0004190">
    <property type="term" value="F:aspartic-type endopeptidase activity"/>
    <property type="evidence" value="ECO:0007669"/>
    <property type="project" value="UniProtKB-KW"/>
</dbReference>
<evidence type="ECO:0000313" key="9">
    <source>
        <dbReference type="EMBL" id="KJZ76380.1"/>
    </source>
</evidence>
<reference evidence="9 10" key="1">
    <citation type="journal article" date="2014" name="Genome Biol. Evol.">
        <title>Comparative genomics and transcriptomics analyses reveal divergent lifestyle features of nematode endoparasitic fungus Hirsutella minnesotensis.</title>
        <authorList>
            <person name="Lai Y."/>
            <person name="Liu K."/>
            <person name="Zhang X."/>
            <person name="Zhang X."/>
            <person name="Li K."/>
            <person name="Wang N."/>
            <person name="Shu C."/>
            <person name="Wu Y."/>
            <person name="Wang C."/>
            <person name="Bushley K.E."/>
            <person name="Xiang M."/>
            <person name="Liu X."/>
        </authorList>
    </citation>
    <scope>NUCLEOTIDE SEQUENCE [LARGE SCALE GENOMIC DNA]</scope>
    <source>
        <strain evidence="9 10">3608</strain>
    </source>
</reference>
<evidence type="ECO:0000256" key="7">
    <source>
        <dbReference type="SAM" id="SignalP"/>
    </source>
</evidence>
<dbReference type="GO" id="GO:0006508">
    <property type="term" value="P:proteolysis"/>
    <property type="evidence" value="ECO:0007669"/>
    <property type="project" value="UniProtKB-KW"/>
</dbReference>
<name>A0A0F7ZPZ9_9HYPO</name>
<sequence length="422" mass="46065">MKPTLVAVAITCLADCALSNQEASSGAPGKKRFKLNQIHNERFKGHNVPAAYLRTHLKYGSSLPPMLSRALKINPSLKSKYMSMTHYSNTTAQKGSVKAHAPAKFDSEFAVPVEIGTPPQTIPLNLDTGSADLWTFSSETYKGVIHGQTIYHPELSTTAKQQQQQSWQVKYGDGAGASGIVYKDRVALGSTFVDNQTVQTAITVSNEIGNDDFTSGILGMANSRANTIRPTQGKTYIDNVKAQLEKPVFTANLRNRGPGNYNLGYIDKSEYTGVIQYAAVNPFSPFWEVTMGGYSIGKHGDFKKRPWNAIIDTGTSLLLLPDDIVTAYYRQIPDSALDANMGIMVFPCYADIPDFTFGIGPHRGRIPGEYMNYGPIDDTYCHGGIQSANGIPFAVFGDVALKAQFVVFNYEQGIVGFANKKL</sequence>
<dbReference type="PRINTS" id="PR00792">
    <property type="entry name" value="PEPSIN"/>
</dbReference>
<dbReference type="InterPro" id="IPR001461">
    <property type="entry name" value="Aspartic_peptidase_A1"/>
</dbReference>
<dbReference type="PROSITE" id="PS51767">
    <property type="entry name" value="PEPTIDASE_A1"/>
    <property type="match status" value="1"/>
</dbReference>
<keyword evidence="4 6" id="KW-0378">Hydrolase</keyword>
<dbReference type="InterPro" id="IPR033121">
    <property type="entry name" value="PEPTIDASE_A1"/>
</dbReference>
<proteinExistence type="inferred from homology"/>
<keyword evidence="10" id="KW-1185">Reference proteome</keyword>
<dbReference type="EMBL" id="KQ030511">
    <property type="protein sequence ID" value="KJZ76380.1"/>
    <property type="molecule type" value="Genomic_DNA"/>
</dbReference>
<dbReference type="AlphaFoldDB" id="A0A0F7ZPZ9"/>
<dbReference type="Gene3D" id="2.40.70.10">
    <property type="entry name" value="Acid Proteases"/>
    <property type="match status" value="2"/>
</dbReference>
<keyword evidence="2 6" id="KW-0645">Protease</keyword>
<evidence type="ECO:0000256" key="1">
    <source>
        <dbReference type="ARBA" id="ARBA00007447"/>
    </source>
</evidence>
<dbReference type="PANTHER" id="PTHR47966">
    <property type="entry name" value="BETA-SITE APP-CLEAVING ENZYME, ISOFORM A-RELATED"/>
    <property type="match status" value="1"/>
</dbReference>
<evidence type="ECO:0000256" key="3">
    <source>
        <dbReference type="ARBA" id="ARBA00022750"/>
    </source>
</evidence>
<organism evidence="9 10">
    <name type="scientific">Hirsutella minnesotensis 3608</name>
    <dbReference type="NCBI Taxonomy" id="1043627"/>
    <lineage>
        <taxon>Eukaryota</taxon>
        <taxon>Fungi</taxon>
        <taxon>Dikarya</taxon>
        <taxon>Ascomycota</taxon>
        <taxon>Pezizomycotina</taxon>
        <taxon>Sordariomycetes</taxon>
        <taxon>Hypocreomycetidae</taxon>
        <taxon>Hypocreales</taxon>
        <taxon>Ophiocordycipitaceae</taxon>
        <taxon>Hirsutella</taxon>
    </lineage>
</organism>
<dbReference type="OrthoDB" id="2747330at2759"/>
<evidence type="ECO:0000256" key="6">
    <source>
        <dbReference type="RuleBase" id="RU000454"/>
    </source>
</evidence>